<dbReference type="AlphaFoldDB" id="A0A0G1M8Y0"/>
<evidence type="ECO:0000313" key="3">
    <source>
        <dbReference type="Proteomes" id="UP000034154"/>
    </source>
</evidence>
<proteinExistence type="predicted"/>
<protein>
    <recommendedName>
        <fullName evidence="1">TraC-like domain-containing protein</fullName>
    </recommendedName>
</protein>
<evidence type="ECO:0000259" key="1">
    <source>
        <dbReference type="Pfam" id="PF26593"/>
    </source>
</evidence>
<evidence type="ECO:0000313" key="2">
    <source>
        <dbReference type="EMBL" id="KKT68369.1"/>
    </source>
</evidence>
<comment type="caution">
    <text evidence="2">The sequence shown here is derived from an EMBL/GenBank/DDBJ whole genome shotgun (WGS) entry which is preliminary data.</text>
</comment>
<reference evidence="2 3" key="1">
    <citation type="journal article" date="2015" name="Nature">
        <title>rRNA introns, odd ribosomes, and small enigmatic genomes across a large radiation of phyla.</title>
        <authorList>
            <person name="Brown C.T."/>
            <person name="Hug L.A."/>
            <person name="Thomas B.C."/>
            <person name="Sharon I."/>
            <person name="Castelle C.J."/>
            <person name="Singh A."/>
            <person name="Wilkins M.J."/>
            <person name="Williams K.H."/>
            <person name="Banfield J.F."/>
        </authorList>
    </citation>
    <scope>NUCLEOTIDE SEQUENCE [LARGE SCALE GENOMIC DNA]</scope>
</reference>
<dbReference type="Proteomes" id="UP000034154">
    <property type="component" value="Unassembled WGS sequence"/>
</dbReference>
<organism evidence="2 3">
    <name type="scientific">Candidatus Uhrbacteria bacterium GW2011_GWF2_44_350</name>
    <dbReference type="NCBI Taxonomy" id="1619000"/>
    <lineage>
        <taxon>Bacteria</taxon>
        <taxon>Candidatus Uhriibacteriota</taxon>
    </lineage>
</organism>
<gene>
    <name evidence="2" type="ORF">UW63_C0079G0004</name>
</gene>
<name>A0A0G1M8Y0_9BACT</name>
<feature type="domain" description="TraC-like" evidence="1">
    <location>
        <begin position="22"/>
        <end position="198"/>
    </location>
</feature>
<accession>A0A0G1M8Y0</accession>
<dbReference type="Pfam" id="PF26593">
    <property type="entry name" value="TraC-like"/>
    <property type="match status" value="1"/>
</dbReference>
<sequence>MSSVLKPSQATQRFLDISEIRDDVVIMKDGTLRAVLMVSSINFALKSIDEQQAIVQAYMSFLNGLEYPIQIVIQSRKMNIDPYLESLAVQQKEIANELLKTQIADYRGFIQELVEMGEIMQKRFYAVVPFDPSSNKQKNFWTRFSEAISPALGIKLKEKQFQDRREELLNRVEVINGQLTSMGVGGSLLDTQSLIELFYESYNPDVAGIQKLGDVSKIRFEEAPKE</sequence>
<dbReference type="EMBL" id="LCJB01000079">
    <property type="protein sequence ID" value="KKT68369.1"/>
    <property type="molecule type" value="Genomic_DNA"/>
</dbReference>
<dbReference type="InterPro" id="IPR058596">
    <property type="entry name" value="TraC-like_dom"/>
</dbReference>